<evidence type="ECO:0008006" key="4">
    <source>
        <dbReference type="Google" id="ProtNLM"/>
    </source>
</evidence>
<dbReference type="Proteomes" id="UP000516305">
    <property type="component" value="Chromosome"/>
</dbReference>
<evidence type="ECO:0000313" key="3">
    <source>
        <dbReference type="Proteomes" id="UP000516305"/>
    </source>
</evidence>
<dbReference type="Gene3D" id="2.60.40.3140">
    <property type="match status" value="1"/>
</dbReference>
<accession>A0A7H0VBC7</accession>
<gene>
    <name evidence="2" type="ORF">H4K34_11610</name>
</gene>
<feature type="chain" id="PRO_5028853350" description="DUF3857 domain-containing protein" evidence="1">
    <location>
        <begin position="21"/>
        <end position="671"/>
    </location>
</feature>
<reference evidence="2 3" key="1">
    <citation type="submission" date="2020-08" db="EMBL/GenBank/DDBJ databases">
        <title>Croceimicrobium hydrocarbonivorans gen. nov., sp. nov., a novel marine bacterium isolated from a bacterial consortium that degrades polyethylene terephthalate.</title>
        <authorList>
            <person name="Liu R."/>
        </authorList>
    </citation>
    <scope>NUCLEOTIDE SEQUENCE [LARGE SCALE GENOMIC DNA]</scope>
    <source>
        <strain evidence="2 3">A20-9</strain>
    </source>
</reference>
<dbReference type="RefSeq" id="WP_210757561.1">
    <property type="nucleotide sequence ID" value="NZ_CP060139.1"/>
</dbReference>
<dbReference type="KEGG" id="chyd:H4K34_11610"/>
<protein>
    <recommendedName>
        <fullName evidence="4">DUF3857 domain-containing protein</fullName>
    </recommendedName>
</protein>
<sequence>MPRFILPLVLALCFSSSLWAIYPYSTVTWEEERFQEKRQLDPYIGDGDYQYRKDYLDFYFYSFERMEEHFSRHYIQQFATDSSIQRNKSLMIFSEYGGSFETFGYRVWKDGQVIYEPRKKELDDQVSVALTGRSIQSNIRVKLEGLVPGSVLEVFYRVKDIHFPKRHLLNWDKPIKQSELEVSYRSDRDLIYGKHPRVEVSDTSKHNIRVYNFKLMGAFPGPKVSGLDVHSNHEPYVSFDWRHLVDFENGRTYSSWYEYIPDLFYNGDIYDFNDFECWDNLNFGYRIYLSPQVNLVNSYSNRSYIDGFLYMLSFTRVSRNKPVMTALEDLIAYTDSLAADTSLNIVESVRLLSREVNQFVILTLGHKEAPPIVFAHYSLLSKFYFQLLEKRGYPAFPILMKMKRTGTFDPSFISSSQFQAMAMGFMDLEGKFHFAFLGPYLGNFYEVDHFPSEFSGGQAIAFNLNEKSYYKLDLPYNPAAQDGFKKLLTYKVDLQNKSYELREDFEFYGAFRNRMYYEYIVHPDSAFDCHTASEFVRTNNGVFNRRSYTVNSGKKVLNENSLRISLRDAIVLKRFPAKANIYALPLPYEVNYQLNIEADQEFEYTLDRPESYNGKVFRFELIEKRYSPNQIGLIVQVSVPNHFLVGADAKEVEELYNRAFRGLKIQLTPKE</sequence>
<feature type="signal peptide" evidence="1">
    <location>
        <begin position="1"/>
        <end position="20"/>
    </location>
</feature>
<evidence type="ECO:0000313" key="2">
    <source>
        <dbReference type="EMBL" id="QNR23025.1"/>
    </source>
</evidence>
<proteinExistence type="predicted"/>
<keyword evidence="1" id="KW-0732">Signal</keyword>
<name>A0A7H0VBC7_9FLAO</name>
<evidence type="ECO:0000256" key="1">
    <source>
        <dbReference type="SAM" id="SignalP"/>
    </source>
</evidence>
<keyword evidence="3" id="KW-1185">Reference proteome</keyword>
<dbReference type="EMBL" id="CP060139">
    <property type="protein sequence ID" value="QNR23025.1"/>
    <property type="molecule type" value="Genomic_DNA"/>
</dbReference>
<dbReference type="AlphaFoldDB" id="A0A7H0VBC7"/>
<organism evidence="2 3">
    <name type="scientific">Croceimicrobium hydrocarbonivorans</name>
    <dbReference type="NCBI Taxonomy" id="2761580"/>
    <lineage>
        <taxon>Bacteria</taxon>
        <taxon>Pseudomonadati</taxon>
        <taxon>Bacteroidota</taxon>
        <taxon>Flavobacteriia</taxon>
        <taxon>Flavobacteriales</taxon>
        <taxon>Owenweeksiaceae</taxon>
        <taxon>Croceimicrobium</taxon>
    </lineage>
</organism>